<reference evidence="1 2" key="1">
    <citation type="journal article" date="2019" name="Sci. Rep.">
        <title>Orb-weaving spider Araneus ventricosus genome elucidates the spidroin gene catalogue.</title>
        <authorList>
            <person name="Kono N."/>
            <person name="Nakamura H."/>
            <person name="Ohtoshi R."/>
            <person name="Moran D.A.P."/>
            <person name="Shinohara A."/>
            <person name="Yoshida Y."/>
            <person name="Fujiwara M."/>
            <person name="Mori M."/>
            <person name="Tomita M."/>
            <person name="Arakawa K."/>
        </authorList>
    </citation>
    <scope>NUCLEOTIDE SEQUENCE [LARGE SCALE GENOMIC DNA]</scope>
</reference>
<organism evidence="1 2">
    <name type="scientific">Araneus ventricosus</name>
    <name type="common">Orbweaver spider</name>
    <name type="synonym">Epeira ventricosa</name>
    <dbReference type="NCBI Taxonomy" id="182803"/>
    <lineage>
        <taxon>Eukaryota</taxon>
        <taxon>Metazoa</taxon>
        <taxon>Ecdysozoa</taxon>
        <taxon>Arthropoda</taxon>
        <taxon>Chelicerata</taxon>
        <taxon>Arachnida</taxon>
        <taxon>Araneae</taxon>
        <taxon>Araneomorphae</taxon>
        <taxon>Entelegynae</taxon>
        <taxon>Araneoidea</taxon>
        <taxon>Araneidae</taxon>
        <taxon>Araneus</taxon>
    </lineage>
</organism>
<keyword evidence="2" id="KW-1185">Reference proteome</keyword>
<dbReference type="EMBL" id="BGPR01000276">
    <property type="protein sequence ID" value="GBM09843.1"/>
    <property type="molecule type" value="Genomic_DNA"/>
</dbReference>
<dbReference type="AlphaFoldDB" id="A0A4Y2CZK9"/>
<dbReference type="Proteomes" id="UP000499080">
    <property type="component" value="Unassembled WGS sequence"/>
</dbReference>
<comment type="caution">
    <text evidence="1">The sequence shown here is derived from an EMBL/GenBank/DDBJ whole genome shotgun (WGS) entry which is preliminary data.</text>
</comment>
<name>A0A4Y2CZK9_ARAVE</name>
<evidence type="ECO:0000313" key="1">
    <source>
        <dbReference type="EMBL" id="GBM09843.1"/>
    </source>
</evidence>
<protein>
    <submittedName>
        <fullName evidence="1">Uncharacterized protein</fullName>
    </submittedName>
</protein>
<gene>
    <name evidence="1" type="ORF">AVEN_234671_1</name>
</gene>
<evidence type="ECO:0000313" key="2">
    <source>
        <dbReference type="Proteomes" id="UP000499080"/>
    </source>
</evidence>
<accession>A0A4Y2CZK9</accession>
<proteinExistence type="predicted"/>
<sequence length="106" mass="11846">MRHWIAASCFETLSIAEPDNCSILTPGRPPGSALSLSRKTTQASVRKKFENREKQIVTSVCLLVVHFPPNILNDLESCKREARSVCRWRGTDFKATVATEKGIVPF</sequence>